<keyword evidence="5" id="KW-0472">Membrane</keyword>
<dbReference type="Proteomes" id="UP000244893">
    <property type="component" value="Unassembled WGS sequence"/>
</dbReference>
<keyword evidence="4" id="KW-1133">Transmembrane helix</keyword>
<evidence type="ECO:0000259" key="8">
    <source>
        <dbReference type="Pfam" id="PF00717"/>
    </source>
</evidence>
<feature type="compositionally biased region" description="Basic and acidic residues" evidence="7">
    <location>
        <begin position="224"/>
        <end position="234"/>
    </location>
</feature>
<dbReference type="GO" id="GO:0006465">
    <property type="term" value="P:signal peptide processing"/>
    <property type="evidence" value="ECO:0007669"/>
    <property type="project" value="UniProtKB-UniRule"/>
</dbReference>
<evidence type="ECO:0000256" key="7">
    <source>
        <dbReference type="SAM" id="MobiDB-lite"/>
    </source>
</evidence>
<evidence type="ECO:0000256" key="3">
    <source>
        <dbReference type="ARBA" id="ARBA00022692"/>
    </source>
</evidence>
<feature type="region of interest" description="Disordered" evidence="7">
    <location>
        <begin position="260"/>
        <end position="288"/>
    </location>
</feature>
<dbReference type="GO" id="GO:0004252">
    <property type="term" value="F:serine-type endopeptidase activity"/>
    <property type="evidence" value="ECO:0007669"/>
    <property type="project" value="UniProtKB-UniRule"/>
</dbReference>
<comment type="caution">
    <text evidence="9">The sequence shown here is derived from an EMBL/GenBank/DDBJ whole genome shotgun (WGS) entry which is preliminary data.</text>
</comment>
<sequence>MRTISIVRWIIVGVLTLALAIPALAVSVGGRLIVEVDGESMTPTYQVGDIILVREPTEADLVVGNVVTAIDGNGDYYTHRILTVNDDGSVSLKGDGNAAADPGSVTLDQLRGVVELHLGQPWAMLVIQLQQWPLRICLLAIILGFALLPLRSRRGGAAAPDAVPAAPAPAPVVEAAPAAIASAASTVVAAVAAPVAERTRRRSGGRRAAAPQPKSSRPRGARSAHADTATERTRGLFGFVKQSRRADAVDSEPVAFRSTYSAAEPTSSVETVPTAPAAEERDITRPQTGPVALADSAVTSVPVEASPFSPLSAALVAGQPGASYAATEFVLDVDLDDIDEVDNVANLVGVPAGVGAEAGISHSSGYSITVVDGLDGQPRVRISLDLDSSALAAALAVAAPSPSSASVTPMPVAPATAFAAPASAAVQHAAAGLAPVLEYAGTSDAAPLRRPRHGRRRAS</sequence>
<organism evidence="9 10">
    <name type="scientific">Amnibacterium flavum</name>
    <dbReference type="NCBI Taxonomy" id="2173173"/>
    <lineage>
        <taxon>Bacteria</taxon>
        <taxon>Bacillati</taxon>
        <taxon>Actinomycetota</taxon>
        <taxon>Actinomycetes</taxon>
        <taxon>Micrococcales</taxon>
        <taxon>Microbacteriaceae</taxon>
        <taxon>Amnibacterium</taxon>
    </lineage>
</organism>
<evidence type="ECO:0000256" key="6">
    <source>
        <dbReference type="NCBIfam" id="TIGR02228"/>
    </source>
</evidence>
<gene>
    <name evidence="9" type="ORF">DDQ50_00830</name>
</gene>
<reference evidence="9 10" key="1">
    <citation type="submission" date="2018-05" db="EMBL/GenBank/DDBJ databases">
        <title>Amnibacterium sp. M8JJ-5, whole genome shotgun sequence.</title>
        <authorList>
            <person name="Tuo L."/>
        </authorList>
    </citation>
    <scope>NUCLEOTIDE SEQUENCE [LARGE SCALE GENOMIC DNA]</scope>
    <source>
        <strain evidence="9 10">M8JJ-5</strain>
    </source>
</reference>
<comment type="subcellular location">
    <subcellularLocation>
        <location evidence="1">Membrane</location>
    </subcellularLocation>
</comment>
<name>A0A2V1HVK1_9MICO</name>
<dbReference type="Gene3D" id="2.10.109.10">
    <property type="entry name" value="Umud Fragment, subunit A"/>
    <property type="match status" value="1"/>
</dbReference>
<evidence type="ECO:0000256" key="5">
    <source>
        <dbReference type="ARBA" id="ARBA00023136"/>
    </source>
</evidence>
<keyword evidence="2" id="KW-0645">Protease</keyword>
<evidence type="ECO:0000256" key="4">
    <source>
        <dbReference type="ARBA" id="ARBA00022989"/>
    </source>
</evidence>
<evidence type="ECO:0000256" key="1">
    <source>
        <dbReference type="ARBA" id="ARBA00004370"/>
    </source>
</evidence>
<dbReference type="InterPro" id="IPR001733">
    <property type="entry name" value="Peptidase_S26B"/>
</dbReference>
<dbReference type="NCBIfam" id="TIGR02228">
    <property type="entry name" value="sigpep_I_arch"/>
    <property type="match status" value="1"/>
</dbReference>
<evidence type="ECO:0000313" key="9">
    <source>
        <dbReference type="EMBL" id="PVZ95109.1"/>
    </source>
</evidence>
<dbReference type="EMBL" id="QEOP01000001">
    <property type="protein sequence ID" value="PVZ95109.1"/>
    <property type="molecule type" value="Genomic_DNA"/>
</dbReference>
<dbReference type="AlphaFoldDB" id="A0A2V1HVK1"/>
<dbReference type="CDD" id="cd06462">
    <property type="entry name" value="Peptidase_S24_S26"/>
    <property type="match status" value="1"/>
</dbReference>
<dbReference type="Pfam" id="PF00717">
    <property type="entry name" value="Peptidase_S24"/>
    <property type="match status" value="1"/>
</dbReference>
<feature type="region of interest" description="Disordered" evidence="7">
    <location>
        <begin position="195"/>
        <end position="237"/>
    </location>
</feature>
<dbReference type="InterPro" id="IPR036286">
    <property type="entry name" value="LexA/Signal_pep-like_sf"/>
</dbReference>
<dbReference type="GO" id="GO:0009003">
    <property type="term" value="F:signal peptidase activity"/>
    <property type="evidence" value="ECO:0007669"/>
    <property type="project" value="UniProtKB-EC"/>
</dbReference>
<protein>
    <recommendedName>
        <fullName evidence="6">Signal peptidase I</fullName>
        <ecNumber evidence="6">3.4.21.89</ecNumber>
    </recommendedName>
</protein>
<accession>A0A2V1HVK1</accession>
<keyword evidence="2" id="KW-0378">Hydrolase</keyword>
<keyword evidence="10" id="KW-1185">Reference proteome</keyword>
<feature type="compositionally biased region" description="Polar residues" evidence="7">
    <location>
        <begin position="260"/>
        <end position="271"/>
    </location>
</feature>
<proteinExistence type="predicted"/>
<evidence type="ECO:0000313" key="10">
    <source>
        <dbReference type="Proteomes" id="UP000244893"/>
    </source>
</evidence>
<dbReference type="InterPro" id="IPR015927">
    <property type="entry name" value="Peptidase_S24_S26A/B/C"/>
</dbReference>
<dbReference type="SUPFAM" id="SSF51306">
    <property type="entry name" value="LexA/Signal peptidase"/>
    <property type="match status" value="1"/>
</dbReference>
<keyword evidence="3" id="KW-0812">Transmembrane</keyword>
<dbReference type="EC" id="3.4.21.89" evidence="6"/>
<feature type="domain" description="Peptidase S24/S26A/S26B/S26C" evidence="8">
    <location>
        <begin position="32"/>
        <end position="95"/>
    </location>
</feature>
<dbReference type="RefSeq" id="WP_116754847.1">
    <property type="nucleotide sequence ID" value="NZ_JBHUEX010000001.1"/>
</dbReference>
<evidence type="ECO:0000256" key="2">
    <source>
        <dbReference type="ARBA" id="ARBA00022670"/>
    </source>
</evidence>
<dbReference type="OrthoDB" id="3178064at2"/>
<dbReference type="GO" id="GO:0016020">
    <property type="term" value="C:membrane"/>
    <property type="evidence" value="ECO:0007669"/>
    <property type="project" value="UniProtKB-SubCell"/>
</dbReference>